<dbReference type="FunFam" id="1.10.630.10:FF:000008">
    <property type="entry name" value="Cytochrome P450 71D8"/>
    <property type="match status" value="1"/>
</dbReference>
<dbReference type="GO" id="GO:0005506">
    <property type="term" value="F:iron ion binding"/>
    <property type="evidence" value="ECO:0007669"/>
    <property type="project" value="InterPro"/>
</dbReference>
<dbReference type="InterPro" id="IPR017972">
    <property type="entry name" value="Cyt_P450_CS"/>
</dbReference>
<evidence type="ECO:0000256" key="2">
    <source>
        <dbReference type="ARBA" id="ARBA00010617"/>
    </source>
</evidence>
<protein>
    <submittedName>
        <fullName evidence="11">Cytochrome P450</fullName>
    </submittedName>
</protein>
<evidence type="ECO:0000256" key="4">
    <source>
        <dbReference type="ARBA" id="ARBA00022723"/>
    </source>
</evidence>
<dbReference type="InterPro" id="IPR036396">
    <property type="entry name" value="Cyt_P450_sf"/>
</dbReference>
<dbReference type="GO" id="GO:0004497">
    <property type="term" value="F:monooxygenase activity"/>
    <property type="evidence" value="ECO:0007669"/>
    <property type="project" value="UniProtKB-KW"/>
</dbReference>
<dbReference type="PRINTS" id="PR00385">
    <property type="entry name" value="P450"/>
</dbReference>
<dbReference type="PRINTS" id="PR00463">
    <property type="entry name" value="EP450I"/>
</dbReference>
<keyword evidence="5 9" id="KW-0560">Oxidoreductase</keyword>
<evidence type="ECO:0000256" key="5">
    <source>
        <dbReference type="ARBA" id="ARBA00023002"/>
    </source>
</evidence>
<keyword evidence="12" id="KW-1185">Reference proteome</keyword>
<keyword evidence="10" id="KW-0472">Membrane</keyword>
<keyword evidence="7 9" id="KW-0503">Monooxygenase</keyword>
<comment type="similarity">
    <text evidence="2 9">Belongs to the cytochrome P450 family.</text>
</comment>
<dbReference type="InterPro" id="IPR002401">
    <property type="entry name" value="Cyt_P450_E_grp-I"/>
</dbReference>
<dbReference type="Gramene" id="Vigun02g136600.1.v1.2">
    <property type="protein sequence ID" value="Vigun02g136600.1.v1.2"/>
    <property type="gene ID" value="Vigun02g136600.v1.2"/>
</dbReference>
<proteinExistence type="inferred from homology"/>
<dbReference type="CDD" id="cd11072">
    <property type="entry name" value="CYP71-like"/>
    <property type="match status" value="1"/>
</dbReference>
<name>A0A4D6LQ10_VIGUN</name>
<dbReference type="PANTHER" id="PTHR47953:SF16">
    <property type="entry name" value="CYTOCHROME P450 71D8"/>
    <property type="match status" value="1"/>
</dbReference>
<dbReference type="Proteomes" id="UP000501690">
    <property type="component" value="Linkage Group LG4"/>
</dbReference>
<accession>A0A4D6LQ10</accession>
<dbReference type="Pfam" id="PF00067">
    <property type="entry name" value="p450"/>
    <property type="match status" value="1"/>
</dbReference>
<evidence type="ECO:0000256" key="9">
    <source>
        <dbReference type="RuleBase" id="RU000461"/>
    </source>
</evidence>
<keyword evidence="3 8" id="KW-0349">Heme</keyword>
<comment type="cofactor">
    <cofactor evidence="1 8">
        <name>heme</name>
        <dbReference type="ChEBI" id="CHEBI:30413"/>
    </cofactor>
</comment>
<organism evidence="11 12">
    <name type="scientific">Vigna unguiculata</name>
    <name type="common">Cowpea</name>
    <dbReference type="NCBI Taxonomy" id="3917"/>
    <lineage>
        <taxon>Eukaryota</taxon>
        <taxon>Viridiplantae</taxon>
        <taxon>Streptophyta</taxon>
        <taxon>Embryophyta</taxon>
        <taxon>Tracheophyta</taxon>
        <taxon>Spermatophyta</taxon>
        <taxon>Magnoliopsida</taxon>
        <taxon>eudicotyledons</taxon>
        <taxon>Gunneridae</taxon>
        <taxon>Pentapetalae</taxon>
        <taxon>rosids</taxon>
        <taxon>fabids</taxon>
        <taxon>Fabales</taxon>
        <taxon>Fabaceae</taxon>
        <taxon>Papilionoideae</taxon>
        <taxon>50 kb inversion clade</taxon>
        <taxon>NPAAA clade</taxon>
        <taxon>indigoferoid/millettioid clade</taxon>
        <taxon>Phaseoleae</taxon>
        <taxon>Vigna</taxon>
    </lineage>
</organism>
<evidence type="ECO:0000313" key="11">
    <source>
        <dbReference type="EMBL" id="QCD90979.1"/>
    </source>
</evidence>
<evidence type="ECO:0000256" key="6">
    <source>
        <dbReference type="ARBA" id="ARBA00023004"/>
    </source>
</evidence>
<dbReference type="PANTHER" id="PTHR47953">
    <property type="entry name" value="OS08G0105600 PROTEIN"/>
    <property type="match status" value="1"/>
</dbReference>
<dbReference type="InterPro" id="IPR001128">
    <property type="entry name" value="Cyt_P450"/>
</dbReference>
<dbReference type="PROSITE" id="PS00086">
    <property type="entry name" value="CYTOCHROME_P450"/>
    <property type="match status" value="1"/>
</dbReference>
<feature type="binding site" description="axial binding residue" evidence="8">
    <location>
        <position position="445"/>
    </location>
    <ligand>
        <name>heme</name>
        <dbReference type="ChEBI" id="CHEBI:30413"/>
    </ligand>
    <ligandPart>
        <name>Fe</name>
        <dbReference type="ChEBI" id="CHEBI:18248"/>
    </ligandPart>
</feature>
<keyword evidence="10" id="KW-0812">Transmembrane</keyword>
<dbReference type="GO" id="GO:0016705">
    <property type="term" value="F:oxidoreductase activity, acting on paired donors, with incorporation or reduction of molecular oxygen"/>
    <property type="evidence" value="ECO:0007669"/>
    <property type="project" value="InterPro"/>
</dbReference>
<dbReference type="OrthoDB" id="2789670at2759"/>
<keyword evidence="6 8" id="KW-0408">Iron</keyword>
<dbReference type="Gene3D" id="1.10.630.10">
    <property type="entry name" value="Cytochrome P450"/>
    <property type="match status" value="1"/>
</dbReference>
<gene>
    <name evidence="11" type="ORF">DEO72_LG4g1941</name>
</gene>
<evidence type="ECO:0000256" key="3">
    <source>
        <dbReference type="ARBA" id="ARBA00022617"/>
    </source>
</evidence>
<dbReference type="GO" id="GO:0020037">
    <property type="term" value="F:heme binding"/>
    <property type="evidence" value="ECO:0007669"/>
    <property type="project" value="InterPro"/>
</dbReference>
<evidence type="ECO:0000256" key="10">
    <source>
        <dbReference type="SAM" id="Phobius"/>
    </source>
</evidence>
<feature type="transmembrane region" description="Helical" evidence="10">
    <location>
        <begin position="447"/>
        <end position="466"/>
    </location>
</feature>
<dbReference type="AlphaFoldDB" id="A0A4D6LQ10"/>
<evidence type="ECO:0000256" key="1">
    <source>
        <dbReference type="ARBA" id="ARBA00001971"/>
    </source>
</evidence>
<keyword evidence="4 8" id="KW-0479">Metal-binding</keyword>
<evidence type="ECO:0000256" key="7">
    <source>
        <dbReference type="ARBA" id="ARBA00023033"/>
    </source>
</evidence>
<dbReference type="EMBL" id="CP039348">
    <property type="protein sequence ID" value="QCD90979.1"/>
    <property type="molecule type" value="Genomic_DNA"/>
</dbReference>
<evidence type="ECO:0000256" key="8">
    <source>
        <dbReference type="PIRSR" id="PIRSR602401-1"/>
    </source>
</evidence>
<keyword evidence="10" id="KW-1133">Transmembrane helix</keyword>
<dbReference type="InterPro" id="IPR052306">
    <property type="entry name" value="CYP450_71D"/>
</dbReference>
<sequence>MEVQFCFLVIAFFFLLLSWLKRYYKLIKPNFAHKLPPGPKKLPLIGNLHQLAMEDSFPHRALRKLAHKHGPLMHLQLGEISAVVASSPEMAKEIMKNHDAAFLHRPQSIATDIFTYGGMDIAFAPYGDYWRQMRKICASELLSAKRVQSLSHVREDEAAKFIDSIRTWEGSAINISSRILSLISGSVSRAAFGEYEERDEFVALMRKLIAASGGFDLVDLFPSITFTHFITGKRAKLEKLQKQVDMGLENIIKEHQEKHRRAKESGAQVEHEDLVDVLLRIQQSHSLDVKITMISIKALILDVFSAGTDTSASTLEWAMTEMMRNPRVRKKAQTELREAFRERKVIHESDVEQLTYLKLVMKETLRLHPPTPLLLPRECSELTVIDGYEIPVKTKIMVNVWAICRDPEHWMDAERFVPERFEGSCVDYKGNNFEYLPFGAGRRMCPGITFGLASIMLPLALLLFHFNWELPNQMKPEDMDMAERFGLAIGKKKELYLIPSVYDL</sequence>
<reference evidence="11 12" key="1">
    <citation type="submission" date="2019-04" db="EMBL/GenBank/DDBJ databases">
        <title>An improved genome assembly and genetic linkage map for asparagus bean, Vigna unguiculata ssp. sesquipedialis.</title>
        <authorList>
            <person name="Xia Q."/>
            <person name="Zhang R."/>
            <person name="Dong Y."/>
        </authorList>
    </citation>
    <scope>NUCLEOTIDE SEQUENCE [LARGE SCALE GENOMIC DNA]</scope>
    <source>
        <tissue evidence="11">Leaf</tissue>
    </source>
</reference>
<evidence type="ECO:0000313" key="12">
    <source>
        <dbReference type="Proteomes" id="UP000501690"/>
    </source>
</evidence>
<dbReference type="SUPFAM" id="SSF48264">
    <property type="entry name" value="Cytochrome P450"/>
    <property type="match status" value="1"/>
</dbReference>